<feature type="chain" id="PRO_5013234399" evidence="8">
    <location>
        <begin position="19"/>
        <end position="921"/>
    </location>
</feature>
<keyword evidence="4 6" id="KW-1015">Disulfide bond</keyword>
<feature type="disulfide bond" evidence="6">
    <location>
        <begin position="549"/>
        <end position="558"/>
    </location>
</feature>
<keyword evidence="5" id="KW-0325">Glycoprotein</keyword>
<dbReference type="SUPFAM" id="SSF57184">
    <property type="entry name" value="Growth factor receptor domain"/>
    <property type="match status" value="2"/>
</dbReference>
<dbReference type="Pfam" id="PF07645">
    <property type="entry name" value="EGF_CA"/>
    <property type="match status" value="3"/>
</dbReference>
<feature type="domain" description="EGF-like" evidence="9">
    <location>
        <begin position="635"/>
        <end position="670"/>
    </location>
</feature>
<reference evidence="11 12" key="1">
    <citation type="submission" date="2015-12" db="EMBL/GenBank/DDBJ databases">
        <title>The genome of Folsomia candida.</title>
        <authorList>
            <person name="Faddeeva A."/>
            <person name="Derks M.F."/>
            <person name="Anvar Y."/>
            <person name="Smit S."/>
            <person name="Van Straalen N."/>
            <person name="Roelofs D."/>
        </authorList>
    </citation>
    <scope>NUCLEOTIDE SEQUENCE [LARGE SCALE GENOMIC DNA]</scope>
    <source>
        <strain evidence="11 12">VU population</strain>
        <tissue evidence="11">Whole body</tissue>
    </source>
</reference>
<keyword evidence="12" id="KW-1185">Reference proteome</keyword>
<evidence type="ECO:0000256" key="1">
    <source>
        <dbReference type="ARBA" id="ARBA00022536"/>
    </source>
</evidence>
<dbReference type="CDD" id="cd00054">
    <property type="entry name" value="EGF_CA"/>
    <property type="match status" value="2"/>
</dbReference>
<dbReference type="PROSITE" id="PS50026">
    <property type="entry name" value="EGF_3"/>
    <property type="match status" value="5"/>
</dbReference>
<feature type="region of interest" description="Disordered" evidence="7">
    <location>
        <begin position="892"/>
        <end position="921"/>
    </location>
</feature>
<keyword evidence="3" id="KW-0677">Repeat</keyword>
<dbReference type="STRING" id="158441.A0A226DMK4"/>
<dbReference type="GO" id="GO:0016301">
    <property type="term" value="F:kinase activity"/>
    <property type="evidence" value="ECO:0007669"/>
    <property type="project" value="UniProtKB-KW"/>
</dbReference>
<dbReference type="SMART" id="SM00214">
    <property type="entry name" value="VWC"/>
    <property type="match status" value="3"/>
</dbReference>
<evidence type="ECO:0000256" key="3">
    <source>
        <dbReference type="ARBA" id="ARBA00022737"/>
    </source>
</evidence>
<feature type="domain" description="EGF-like" evidence="9">
    <location>
        <begin position="446"/>
        <end position="487"/>
    </location>
</feature>
<dbReference type="FunFam" id="2.10.25.10:FF:000038">
    <property type="entry name" value="Fibrillin 2"/>
    <property type="match status" value="3"/>
</dbReference>
<dbReference type="PROSITE" id="PS01187">
    <property type="entry name" value="EGF_CA"/>
    <property type="match status" value="2"/>
</dbReference>
<dbReference type="InterPro" id="IPR000152">
    <property type="entry name" value="EGF-type_Asp/Asn_hydroxyl_site"/>
</dbReference>
<dbReference type="EMBL" id="LNIX01000017">
    <property type="protein sequence ID" value="OXA45841.1"/>
    <property type="molecule type" value="Genomic_DNA"/>
</dbReference>
<dbReference type="GO" id="GO:0005509">
    <property type="term" value="F:calcium ion binding"/>
    <property type="evidence" value="ECO:0007669"/>
    <property type="project" value="InterPro"/>
</dbReference>
<feature type="domain" description="VWFC" evidence="10">
    <location>
        <begin position="754"/>
        <end position="813"/>
    </location>
</feature>
<dbReference type="GO" id="GO:0008201">
    <property type="term" value="F:heparin binding"/>
    <property type="evidence" value="ECO:0007669"/>
    <property type="project" value="TreeGrafter"/>
</dbReference>
<dbReference type="InterPro" id="IPR000742">
    <property type="entry name" value="EGF"/>
</dbReference>
<evidence type="ECO:0000256" key="6">
    <source>
        <dbReference type="PROSITE-ProRule" id="PRU00076"/>
    </source>
</evidence>
<evidence type="ECO:0000256" key="2">
    <source>
        <dbReference type="ARBA" id="ARBA00022729"/>
    </source>
</evidence>
<comment type="caution">
    <text evidence="6">Lacks conserved residue(s) required for the propagation of feature annotation.</text>
</comment>
<dbReference type="OrthoDB" id="6516201at2759"/>
<dbReference type="InterPro" id="IPR018097">
    <property type="entry name" value="EGF_Ca-bd_CS"/>
</dbReference>
<sequence length="921" mass="100797">MFCIALVLLLQCLFGSCGYTFKGETLSVGGQEFVQVDLFDSLHLHNSTYQGVKLGKGVRSLGPGVVFSGDFRDVIISSEWVDRIRGHLEEVNDFTISASVKQNPNNVGTLLAFSRGLISALEIQSSGRKNELRVISNSIVEAFPFRLADGSWHRLAISFSASQVEILVDCRVVYRRVLRFDPASMIHNSQNISVWIGQKAPSNFLYQGVMQDLRLTFGPYGYLSQCPQVDTQCPTCSEYNALKMSFASLQSQIEMLTARLSVAEARLTNVEQCECKKSCKVNATSVVGDGSKWLQDCQECSCKKGEILCQHIQCPAINCTKPVTAPGECCPTCLETCYFRGRTYDHGEIESGINIPMPECTDCECIHGSMKCNKHDPDKICPPLSCPLSEQIVVPEKCCKVCPGTDYCATHKNQCHPNATCVNLQTTFTCQCNEGYSGDGLKSCQDLDECLLKRSHCARDSVCVNLDGSYDCKCIDGFRKLNKFQCEDADECADGSHKCHKQATCTNTRGSYVCTCNSQYEGNGFQCSPVCNRTCENGGFCIAPNVCSCRSGWTGDLCQMDVDECSSSSSSLPTGNQNINNNNNGNNQTMSGDSAEGAVCPKFAICVNKPGWHLCQCKEGYQLVLNQNGDAHCQDVNECEEDNVCSDGLTCINVEGTYECRCEEGNPQCSAGCIENDTVHQLGSKWMSEDCHVCTCVSPGTTSCVSDTSEFCSQHCSLKSGISSSTTTGGGHQCCSNCNNLNATLRYESHTKLKSCRHQVYSEIEYQSGDVWYSNCQTCECLNGETDCWSIDCPPANCHNAYLQPGDCCYRCPGEERNQDKCTHSHRNGTFSECHLLEETIQSGTRVTLPQNNCISCKCQDGELCCSYDYDCVHKSETAFLTPSSNLRVTTTTTKTTTTGDSTTVSSITLGGSGNSSSRRL</sequence>
<evidence type="ECO:0000313" key="12">
    <source>
        <dbReference type="Proteomes" id="UP000198287"/>
    </source>
</evidence>
<dbReference type="PROSITE" id="PS00010">
    <property type="entry name" value="ASX_HYDROXYL"/>
    <property type="match status" value="4"/>
</dbReference>
<dbReference type="InterPro" id="IPR051586">
    <property type="entry name" value="PKC-binding_NELL"/>
</dbReference>
<dbReference type="InterPro" id="IPR024731">
    <property type="entry name" value="NELL2-like_EGF"/>
</dbReference>
<feature type="domain" description="VWFC" evidence="10">
    <location>
        <begin position="277"/>
        <end position="334"/>
    </location>
</feature>
<dbReference type="Proteomes" id="UP000198287">
    <property type="component" value="Unassembled WGS sequence"/>
</dbReference>
<keyword evidence="11" id="KW-0418">Kinase</keyword>
<dbReference type="InterPro" id="IPR013320">
    <property type="entry name" value="ConA-like_dom_sf"/>
</dbReference>
<accession>A0A226DMK4</accession>
<keyword evidence="1 6" id="KW-0245">EGF-like domain</keyword>
<feature type="domain" description="VWFC" evidence="10">
    <location>
        <begin position="335"/>
        <end position="403"/>
    </location>
</feature>
<gene>
    <name evidence="11" type="ORF">Fcan01_19746</name>
</gene>
<feature type="disulfide bond" evidence="6">
    <location>
        <begin position="531"/>
        <end position="541"/>
    </location>
</feature>
<evidence type="ECO:0000256" key="7">
    <source>
        <dbReference type="SAM" id="MobiDB-lite"/>
    </source>
</evidence>
<dbReference type="PROSITE" id="PS01208">
    <property type="entry name" value="VWFC_1"/>
    <property type="match status" value="2"/>
</dbReference>
<dbReference type="Gene3D" id="2.60.120.200">
    <property type="match status" value="1"/>
</dbReference>
<dbReference type="InterPro" id="IPR001881">
    <property type="entry name" value="EGF-like_Ca-bd_dom"/>
</dbReference>
<feature type="domain" description="EGF-like" evidence="9">
    <location>
        <begin position="528"/>
        <end position="559"/>
    </location>
</feature>
<evidence type="ECO:0000259" key="10">
    <source>
        <dbReference type="PROSITE" id="PS50184"/>
    </source>
</evidence>
<dbReference type="SMART" id="SM00179">
    <property type="entry name" value="EGF_CA"/>
    <property type="match status" value="5"/>
</dbReference>
<dbReference type="Gene3D" id="6.20.200.20">
    <property type="match status" value="3"/>
</dbReference>
<dbReference type="GO" id="GO:0005615">
    <property type="term" value="C:extracellular space"/>
    <property type="evidence" value="ECO:0007669"/>
    <property type="project" value="TreeGrafter"/>
</dbReference>
<dbReference type="Gene3D" id="2.10.25.10">
    <property type="entry name" value="Laminin"/>
    <property type="match status" value="6"/>
</dbReference>
<dbReference type="InterPro" id="IPR049883">
    <property type="entry name" value="NOTCH1_EGF-like"/>
</dbReference>
<evidence type="ECO:0000256" key="4">
    <source>
        <dbReference type="ARBA" id="ARBA00023157"/>
    </source>
</evidence>
<comment type="caution">
    <text evidence="11">The sequence shown here is derived from an EMBL/GenBank/DDBJ whole genome shotgun (WGS) entry which is preliminary data.</text>
</comment>
<dbReference type="SUPFAM" id="SSF57603">
    <property type="entry name" value="FnI-like domain"/>
    <property type="match status" value="3"/>
</dbReference>
<organism evidence="11 12">
    <name type="scientific">Folsomia candida</name>
    <name type="common">Springtail</name>
    <dbReference type="NCBI Taxonomy" id="158441"/>
    <lineage>
        <taxon>Eukaryota</taxon>
        <taxon>Metazoa</taxon>
        <taxon>Ecdysozoa</taxon>
        <taxon>Arthropoda</taxon>
        <taxon>Hexapoda</taxon>
        <taxon>Collembola</taxon>
        <taxon>Entomobryomorpha</taxon>
        <taxon>Isotomoidea</taxon>
        <taxon>Isotomidae</taxon>
        <taxon>Proisotominae</taxon>
        <taxon>Folsomia</taxon>
    </lineage>
</organism>
<dbReference type="PROSITE" id="PS50184">
    <property type="entry name" value="VWFC_2"/>
    <property type="match status" value="3"/>
</dbReference>
<dbReference type="PANTHER" id="PTHR24042:SF5">
    <property type="entry name" value="EGF-LIKE CALCIUM-BINDING DOMAIN-CONTAINING PROTEIN"/>
    <property type="match status" value="1"/>
</dbReference>
<dbReference type="InterPro" id="IPR009030">
    <property type="entry name" value="Growth_fac_rcpt_cys_sf"/>
</dbReference>
<evidence type="ECO:0000256" key="5">
    <source>
        <dbReference type="ARBA" id="ARBA00023180"/>
    </source>
</evidence>
<dbReference type="Pfam" id="PF12947">
    <property type="entry name" value="EGF_3"/>
    <property type="match status" value="2"/>
</dbReference>
<evidence type="ECO:0000259" key="9">
    <source>
        <dbReference type="PROSITE" id="PS50026"/>
    </source>
</evidence>
<dbReference type="InterPro" id="IPR048287">
    <property type="entry name" value="TSPN-like_N"/>
</dbReference>
<dbReference type="PROSITE" id="PS00022">
    <property type="entry name" value="EGF_1"/>
    <property type="match status" value="1"/>
</dbReference>
<dbReference type="SUPFAM" id="SSF49899">
    <property type="entry name" value="Concanavalin A-like lectins/glucanases"/>
    <property type="match status" value="1"/>
</dbReference>
<feature type="region of interest" description="Disordered" evidence="7">
    <location>
        <begin position="568"/>
        <end position="588"/>
    </location>
</feature>
<evidence type="ECO:0000256" key="8">
    <source>
        <dbReference type="SAM" id="SignalP"/>
    </source>
</evidence>
<dbReference type="InterPro" id="IPR001007">
    <property type="entry name" value="VWF_dom"/>
</dbReference>
<evidence type="ECO:0000313" key="11">
    <source>
        <dbReference type="EMBL" id="OXA45841.1"/>
    </source>
</evidence>
<dbReference type="AlphaFoldDB" id="A0A226DMK4"/>
<name>A0A226DMK4_FOLCA</name>
<keyword evidence="2 8" id="KW-0732">Signal</keyword>
<dbReference type="Pfam" id="PF00093">
    <property type="entry name" value="VWC"/>
    <property type="match status" value="2"/>
</dbReference>
<keyword evidence="11" id="KW-0808">Transferase</keyword>
<dbReference type="OMA" id="ATCECKT"/>
<dbReference type="SMART" id="SM00181">
    <property type="entry name" value="EGF"/>
    <property type="match status" value="6"/>
</dbReference>
<feature type="domain" description="EGF-like" evidence="9">
    <location>
        <begin position="404"/>
        <end position="445"/>
    </location>
</feature>
<feature type="domain" description="EGF-like" evidence="9">
    <location>
        <begin position="488"/>
        <end position="526"/>
    </location>
</feature>
<dbReference type="PANTHER" id="PTHR24042">
    <property type="entry name" value="NEL HOMOLOG"/>
    <property type="match status" value="1"/>
</dbReference>
<dbReference type="SMART" id="SM00210">
    <property type="entry name" value="TSPN"/>
    <property type="match status" value="1"/>
</dbReference>
<protein>
    <submittedName>
        <fullName evidence="11">Protein kinase C-binding protein NELL2</fullName>
    </submittedName>
</protein>
<feature type="signal peptide" evidence="8">
    <location>
        <begin position="1"/>
        <end position="18"/>
    </location>
</feature>
<dbReference type="PROSITE" id="PS01186">
    <property type="entry name" value="EGF_2"/>
    <property type="match status" value="3"/>
</dbReference>
<proteinExistence type="predicted"/>